<dbReference type="PANTHER" id="PTHR37326">
    <property type="entry name" value="BLL3975 PROTEIN"/>
    <property type="match status" value="1"/>
</dbReference>
<evidence type="ECO:0000256" key="1">
    <source>
        <dbReference type="ARBA" id="ARBA00001947"/>
    </source>
</evidence>
<evidence type="ECO:0000256" key="3">
    <source>
        <dbReference type="ARBA" id="ARBA00022801"/>
    </source>
</evidence>
<dbReference type="GO" id="GO:0016811">
    <property type="term" value="F:hydrolase activity, acting on carbon-nitrogen (but not peptide) bonds, in linear amides"/>
    <property type="evidence" value="ECO:0007669"/>
    <property type="project" value="InterPro"/>
</dbReference>
<protein>
    <submittedName>
        <fullName evidence="6">Succinylglutamate desuccinylase/aspartoacylase family protein</fullName>
    </submittedName>
</protein>
<keyword evidence="2" id="KW-0479">Metal-binding</keyword>
<evidence type="ECO:0000259" key="5">
    <source>
        <dbReference type="Pfam" id="PF24827"/>
    </source>
</evidence>
<dbReference type="CDD" id="cd06251">
    <property type="entry name" value="M14_ASTE_ASPA-like"/>
    <property type="match status" value="1"/>
</dbReference>
<sequence length="311" mass="34011">MADFEIAGHEIPPGVRSEIMIDIGRLPDFTEVDMRVKVIRGVEDGPTVFVTACIHGDEVNGLEVVRKLGRALNPQELAGTVILVPIVNVFGFIQKSRYLPDRRDLNRSFPGSTRGSMASQLANKVIEHVVCKSDVGIDLHTGPEGRFNLPQAWVNHEWPEARELAQAFGMPYTLKDSPRDGSLRKAAQGLGVPVVLFEGGEGLRFEKPAIQQAFEGVLRVLGAKGMIEKMPETETIWVENTRWVRARRAGVLRPKVRSGDQVEESMSLGSVGDPFGSKLFKISAPKSGVVLSHATSPLVNKGDAIFRIGTL</sequence>
<comment type="cofactor">
    <cofactor evidence="1">
        <name>Zn(2+)</name>
        <dbReference type="ChEBI" id="CHEBI:29105"/>
    </cofactor>
</comment>
<dbReference type="Proteomes" id="UP000321595">
    <property type="component" value="Chromosome"/>
</dbReference>
<evidence type="ECO:0000256" key="4">
    <source>
        <dbReference type="ARBA" id="ARBA00022833"/>
    </source>
</evidence>
<dbReference type="InterPro" id="IPR043795">
    <property type="entry name" value="N-alpha-Ac-DABA-like"/>
</dbReference>
<dbReference type="SUPFAM" id="SSF53187">
    <property type="entry name" value="Zn-dependent exopeptidases"/>
    <property type="match status" value="1"/>
</dbReference>
<keyword evidence="3" id="KW-0378">Hydrolase</keyword>
<keyword evidence="7" id="KW-1185">Reference proteome</keyword>
<reference evidence="6 7" key="1">
    <citation type="submission" date="2019-08" db="EMBL/GenBank/DDBJ databases">
        <authorList>
            <person name="Liang Q."/>
        </authorList>
    </citation>
    <scope>NUCLEOTIDE SEQUENCE [LARGE SCALE GENOMIC DNA]</scope>
    <source>
        <strain evidence="6 7">V1718</strain>
    </source>
</reference>
<accession>A0A5B8XQP3</accession>
<dbReference type="AlphaFoldDB" id="A0A5B8XQP3"/>
<dbReference type="PANTHER" id="PTHR37326:SF2">
    <property type="entry name" value="SUCCINYLGLUTAMATE DESUCCINYLASE_ASPARTOACYLASE FAMILY PROTEIN"/>
    <property type="match status" value="1"/>
</dbReference>
<evidence type="ECO:0000313" key="7">
    <source>
        <dbReference type="Proteomes" id="UP000321595"/>
    </source>
</evidence>
<evidence type="ECO:0000256" key="2">
    <source>
        <dbReference type="ARBA" id="ARBA00022723"/>
    </source>
</evidence>
<dbReference type="Pfam" id="PF24827">
    <property type="entry name" value="AstE_AspA_cat"/>
    <property type="match status" value="1"/>
</dbReference>
<name>A0A5B8XQP3_9DELT</name>
<gene>
    <name evidence="6" type="ORF">FRD01_13460</name>
</gene>
<evidence type="ECO:0000313" key="6">
    <source>
        <dbReference type="EMBL" id="QED28222.1"/>
    </source>
</evidence>
<dbReference type="GO" id="GO:0016788">
    <property type="term" value="F:hydrolase activity, acting on ester bonds"/>
    <property type="evidence" value="ECO:0007669"/>
    <property type="project" value="InterPro"/>
</dbReference>
<feature type="domain" description="Succinylglutamate desuccinylase/Aspartoacylase catalytic" evidence="5">
    <location>
        <begin position="44"/>
        <end position="221"/>
    </location>
</feature>
<dbReference type="RefSeq" id="WP_146960456.1">
    <property type="nucleotide sequence ID" value="NZ_CP042467.1"/>
</dbReference>
<proteinExistence type="predicted"/>
<dbReference type="PIRSF" id="PIRSF039012">
    <property type="entry name" value="ASP"/>
    <property type="match status" value="1"/>
</dbReference>
<dbReference type="InterPro" id="IPR055438">
    <property type="entry name" value="AstE_AspA_cat"/>
</dbReference>
<organism evidence="6 7">
    <name type="scientific">Microvenator marinus</name>
    <dbReference type="NCBI Taxonomy" id="2600177"/>
    <lineage>
        <taxon>Bacteria</taxon>
        <taxon>Deltaproteobacteria</taxon>
        <taxon>Bradymonadales</taxon>
        <taxon>Microvenatoraceae</taxon>
        <taxon>Microvenator</taxon>
    </lineage>
</organism>
<dbReference type="Gene3D" id="3.40.630.10">
    <property type="entry name" value="Zn peptidases"/>
    <property type="match status" value="1"/>
</dbReference>
<dbReference type="OrthoDB" id="9782876at2"/>
<dbReference type="KEGG" id="bbae:FRD01_13460"/>
<dbReference type="GO" id="GO:0046872">
    <property type="term" value="F:metal ion binding"/>
    <property type="evidence" value="ECO:0007669"/>
    <property type="project" value="UniProtKB-KW"/>
</dbReference>
<dbReference type="InterPro" id="IPR053138">
    <property type="entry name" value="N-alpha-Ac-DABA_deacetylase"/>
</dbReference>
<dbReference type="EMBL" id="CP042467">
    <property type="protein sequence ID" value="QED28222.1"/>
    <property type="molecule type" value="Genomic_DNA"/>
</dbReference>
<keyword evidence="4" id="KW-0862">Zinc</keyword>